<reference evidence="1 2" key="1">
    <citation type="submission" date="2013-08" db="EMBL/GenBank/DDBJ databases">
        <authorList>
            <person name="Weinstock G."/>
            <person name="Sodergren E."/>
            <person name="Wylie T."/>
            <person name="Fulton L."/>
            <person name="Fulton R."/>
            <person name="Fronick C."/>
            <person name="O'Laughlin M."/>
            <person name="Godfrey J."/>
            <person name="Miner T."/>
            <person name="Herter B."/>
            <person name="Appelbaum E."/>
            <person name="Cordes M."/>
            <person name="Lek S."/>
            <person name="Wollam A."/>
            <person name="Pepin K.H."/>
            <person name="Palsikar V.B."/>
            <person name="Mitreva M."/>
            <person name="Wilson R.K."/>
        </authorList>
    </citation>
    <scope>NUCLEOTIDE SEQUENCE [LARGE SCALE GENOMIC DNA]</scope>
    <source>
        <strain evidence="1 2">ATCC 12856</strain>
    </source>
</reference>
<evidence type="ECO:0000313" key="2">
    <source>
        <dbReference type="Proteomes" id="UP000016511"/>
    </source>
</evidence>
<sequence length="50" mass="5858">MPFFLAVRTSPDPIIDRCFCCQTGYILIEEYVNSEEKSLGSYKAFQYFHV</sequence>
<dbReference type="HOGENOM" id="CLU_3113965_0_0_9"/>
<organism evidence="1 2">
    <name type="scientific">Aneurinibacillus aneurinilyticus ATCC 12856</name>
    <dbReference type="NCBI Taxonomy" id="649747"/>
    <lineage>
        <taxon>Bacteria</taxon>
        <taxon>Bacillati</taxon>
        <taxon>Bacillota</taxon>
        <taxon>Bacilli</taxon>
        <taxon>Bacillales</taxon>
        <taxon>Paenibacillaceae</taxon>
        <taxon>Aneurinibacillus group</taxon>
        <taxon>Aneurinibacillus</taxon>
    </lineage>
</organism>
<name>U1X4B0_ANEAE</name>
<accession>U1X4B0</accession>
<evidence type="ECO:0000313" key="1">
    <source>
        <dbReference type="EMBL" id="ERI09795.1"/>
    </source>
</evidence>
<keyword evidence="2" id="KW-1185">Reference proteome</keyword>
<proteinExistence type="predicted"/>
<dbReference type="AlphaFoldDB" id="U1X4B0"/>
<comment type="caution">
    <text evidence="1">The sequence shown here is derived from an EMBL/GenBank/DDBJ whole genome shotgun (WGS) entry which is preliminary data.</text>
</comment>
<dbReference type="Proteomes" id="UP000016511">
    <property type="component" value="Unassembled WGS sequence"/>
</dbReference>
<dbReference type="STRING" id="649747.HMPREF0083_02160"/>
<gene>
    <name evidence="1" type="ORF">HMPREF0083_02160</name>
</gene>
<dbReference type="EMBL" id="AWSJ01000137">
    <property type="protein sequence ID" value="ERI09795.1"/>
    <property type="molecule type" value="Genomic_DNA"/>
</dbReference>
<protein>
    <submittedName>
        <fullName evidence="1">Uncharacterized protein</fullName>
    </submittedName>
</protein>